<reference evidence="1" key="1">
    <citation type="submission" date="2021-05" db="EMBL/GenBank/DDBJ databases">
        <authorList>
            <person name="Scholz U."/>
            <person name="Mascher M."/>
            <person name="Fiebig A."/>
        </authorList>
    </citation>
    <scope>NUCLEOTIDE SEQUENCE [LARGE SCALE GENOMIC DNA]</scope>
</reference>
<dbReference type="EnsemblPlants" id="AVESA.00010b.r2.4CG1315300.1">
    <property type="protein sequence ID" value="AVESA.00010b.r2.4CG1315300.1.CDS.1"/>
    <property type="gene ID" value="AVESA.00010b.r2.4CG1315300"/>
</dbReference>
<proteinExistence type="predicted"/>
<accession>A0ACD5X205</accession>
<protein>
    <submittedName>
        <fullName evidence="1">Uncharacterized protein</fullName>
    </submittedName>
</protein>
<keyword evidence="2" id="KW-1185">Reference proteome</keyword>
<reference evidence="1" key="2">
    <citation type="submission" date="2025-09" db="UniProtKB">
        <authorList>
            <consortium name="EnsemblPlants"/>
        </authorList>
    </citation>
    <scope>IDENTIFICATION</scope>
</reference>
<organism evidence="1 2">
    <name type="scientific">Avena sativa</name>
    <name type="common">Oat</name>
    <dbReference type="NCBI Taxonomy" id="4498"/>
    <lineage>
        <taxon>Eukaryota</taxon>
        <taxon>Viridiplantae</taxon>
        <taxon>Streptophyta</taxon>
        <taxon>Embryophyta</taxon>
        <taxon>Tracheophyta</taxon>
        <taxon>Spermatophyta</taxon>
        <taxon>Magnoliopsida</taxon>
        <taxon>Liliopsida</taxon>
        <taxon>Poales</taxon>
        <taxon>Poaceae</taxon>
        <taxon>BOP clade</taxon>
        <taxon>Pooideae</taxon>
        <taxon>Poodae</taxon>
        <taxon>Poeae</taxon>
        <taxon>Poeae Chloroplast Group 1 (Aveneae type)</taxon>
        <taxon>Aveninae</taxon>
        <taxon>Avena</taxon>
    </lineage>
</organism>
<sequence length="314" mass="34710">MNWYSRSQDYPPVVDEGAVADPPGNCLLDSNLFVGDRTNATTAWYDPPEDDEMSIQVTLFVAPPPRVSCILACCDQTYFTEQPKVISTHDELVLLSIAFAKKKNCRSPEYYIYQPFSDPGDDADRFLELIPQPSDCRLVDEHNTVGLLSSHGGYHIAVITMSMKPRGVFDLYVFSSETKIWTVKNPTVSLPMDADVDFDDYMADKAIPLGGGSMAFVDFDKGILICDVLDGSESPELHYLPLPSEELCQPLPDAYPSKPHDLTIIAISSDTTIRFKFAKSISAHTDSGAAIFWTVGGRRREIRNGGRPAPSRAS</sequence>
<evidence type="ECO:0000313" key="1">
    <source>
        <dbReference type="EnsemblPlants" id="AVESA.00010b.r2.4CG1315300.1.CDS.1"/>
    </source>
</evidence>
<evidence type="ECO:0000313" key="2">
    <source>
        <dbReference type="Proteomes" id="UP001732700"/>
    </source>
</evidence>
<dbReference type="Proteomes" id="UP001732700">
    <property type="component" value="Chromosome 4C"/>
</dbReference>
<name>A0ACD5X205_AVESA</name>